<keyword evidence="4" id="KW-0804">Transcription</keyword>
<dbReference type="EMBL" id="JACIIK010000009">
    <property type="protein sequence ID" value="MBB6204555.1"/>
    <property type="molecule type" value="Genomic_DNA"/>
</dbReference>
<dbReference type="InterPro" id="IPR047057">
    <property type="entry name" value="MerR_fam"/>
</dbReference>
<dbReference type="SMART" id="SM00422">
    <property type="entry name" value="HTH_MERR"/>
    <property type="match status" value="1"/>
</dbReference>
<keyword evidence="1" id="KW-0678">Repressor</keyword>
<keyword evidence="2" id="KW-0805">Transcription regulation</keyword>
<dbReference type="InterPro" id="IPR009061">
    <property type="entry name" value="DNA-bd_dom_put_sf"/>
</dbReference>
<dbReference type="PROSITE" id="PS50937">
    <property type="entry name" value="HTH_MERR_2"/>
    <property type="match status" value="1"/>
</dbReference>
<dbReference type="Gene3D" id="1.10.1660.10">
    <property type="match status" value="1"/>
</dbReference>
<dbReference type="InterPro" id="IPR000551">
    <property type="entry name" value="MerR-type_HTH_dom"/>
</dbReference>
<feature type="region of interest" description="Disordered" evidence="5">
    <location>
        <begin position="95"/>
        <end position="117"/>
    </location>
</feature>
<dbReference type="GO" id="GO:0003677">
    <property type="term" value="F:DNA binding"/>
    <property type="evidence" value="ECO:0007669"/>
    <property type="project" value="UniProtKB-KW"/>
</dbReference>
<evidence type="ECO:0000259" key="6">
    <source>
        <dbReference type="PROSITE" id="PS50937"/>
    </source>
</evidence>
<feature type="domain" description="HTH merR-type" evidence="6">
    <location>
        <begin position="1"/>
        <end position="56"/>
    </location>
</feature>
<comment type="caution">
    <text evidence="7">The sequence shown here is derived from an EMBL/GenBank/DDBJ whole genome shotgun (WGS) entry which is preliminary data.</text>
</comment>
<dbReference type="AlphaFoldDB" id="A0AAW3V461"/>
<dbReference type="PANTHER" id="PTHR30204:SF69">
    <property type="entry name" value="MERR-FAMILY TRANSCRIPTIONAL REGULATOR"/>
    <property type="match status" value="1"/>
</dbReference>
<accession>A0AAW3V461</accession>
<dbReference type="Proteomes" id="UP000518681">
    <property type="component" value="Unassembled WGS sequence"/>
</dbReference>
<evidence type="ECO:0000256" key="3">
    <source>
        <dbReference type="ARBA" id="ARBA00023125"/>
    </source>
</evidence>
<evidence type="ECO:0000313" key="7">
    <source>
        <dbReference type="EMBL" id="MBB6204555.1"/>
    </source>
</evidence>
<evidence type="ECO:0000256" key="4">
    <source>
        <dbReference type="ARBA" id="ARBA00023163"/>
    </source>
</evidence>
<dbReference type="PANTHER" id="PTHR30204">
    <property type="entry name" value="REDOX-CYCLING DRUG-SENSING TRANSCRIPTIONAL ACTIVATOR SOXR"/>
    <property type="match status" value="1"/>
</dbReference>
<proteinExistence type="predicted"/>
<evidence type="ECO:0000256" key="5">
    <source>
        <dbReference type="SAM" id="MobiDB-lite"/>
    </source>
</evidence>
<gene>
    <name evidence="7" type="ORF">GGD69_005449</name>
</gene>
<organism evidence="7 8">
    <name type="scientific">Paraburkholderia fungorum</name>
    <dbReference type="NCBI Taxonomy" id="134537"/>
    <lineage>
        <taxon>Bacteria</taxon>
        <taxon>Pseudomonadati</taxon>
        <taxon>Pseudomonadota</taxon>
        <taxon>Betaproteobacteria</taxon>
        <taxon>Burkholderiales</taxon>
        <taxon>Burkholderiaceae</taxon>
        <taxon>Paraburkholderia</taxon>
    </lineage>
</organism>
<dbReference type="SUPFAM" id="SSF46955">
    <property type="entry name" value="Putative DNA-binding domain"/>
    <property type="match status" value="1"/>
</dbReference>
<reference evidence="7 8" key="1">
    <citation type="submission" date="2020-08" db="EMBL/GenBank/DDBJ databases">
        <title>Genomic Encyclopedia of Type Strains, Phase IV (KMG-V): Genome sequencing to study the core and pangenomes of soil and plant-associated prokaryotes.</title>
        <authorList>
            <person name="Whitman W."/>
        </authorList>
    </citation>
    <scope>NUCLEOTIDE SEQUENCE [LARGE SCALE GENOMIC DNA]</scope>
    <source>
        <strain evidence="7 8">SEMIA 4013</strain>
    </source>
</reference>
<protein>
    <submittedName>
        <fullName evidence="7">MerR family mercuric resistance operon transcriptional regulator</fullName>
    </submittedName>
</protein>
<dbReference type="GO" id="GO:0003700">
    <property type="term" value="F:DNA-binding transcription factor activity"/>
    <property type="evidence" value="ECO:0007669"/>
    <property type="project" value="InterPro"/>
</dbReference>
<dbReference type="Pfam" id="PF13411">
    <property type="entry name" value="MerR_1"/>
    <property type="match status" value="1"/>
</dbReference>
<evidence type="ECO:0000313" key="8">
    <source>
        <dbReference type="Proteomes" id="UP000518681"/>
    </source>
</evidence>
<keyword evidence="3" id="KW-0238">DNA-binding</keyword>
<name>A0AAW3V461_9BURK</name>
<evidence type="ECO:0000256" key="1">
    <source>
        <dbReference type="ARBA" id="ARBA00022491"/>
    </source>
</evidence>
<sequence>MHAIRCYVAEKLVPRAGKTDGGHGLFDRDAMERLAIIRAARDAGLPLESIRPLLHALNRGEPAAVAASIAEVDHTLQRCQQQLAALSVLLQHLRDAGPPVGGRTRESLAPRSRSAVA</sequence>
<evidence type="ECO:0000256" key="2">
    <source>
        <dbReference type="ARBA" id="ARBA00023015"/>
    </source>
</evidence>